<accession>A0A2K9LQE2</accession>
<evidence type="ECO:0000259" key="1">
    <source>
        <dbReference type="PROSITE" id="PS51819"/>
    </source>
</evidence>
<dbReference type="InterPro" id="IPR037523">
    <property type="entry name" value="VOC_core"/>
</dbReference>
<dbReference type="InterPro" id="IPR050383">
    <property type="entry name" value="GlyoxalaseI/FosfomycinResist"/>
</dbReference>
<feature type="domain" description="VOC" evidence="1">
    <location>
        <begin position="16"/>
        <end position="148"/>
    </location>
</feature>
<evidence type="ECO:0000313" key="3">
    <source>
        <dbReference type="Proteomes" id="UP000235116"/>
    </source>
</evidence>
<dbReference type="InterPro" id="IPR029068">
    <property type="entry name" value="Glyas_Bleomycin-R_OHBP_Dase"/>
</dbReference>
<dbReference type="OrthoDB" id="9804944at2"/>
<dbReference type="PANTHER" id="PTHR21366">
    <property type="entry name" value="GLYOXALASE FAMILY PROTEIN"/>
    <property type="match status" value="1"/>
</dbReference>
<dbReference type="PROSITE" id="PS51819">
    <property type="entry name" value="VOC"/>
    <property type="match status" value="1"/>
</dbReference>
<dbReference type="InterPro" id="IPR004360">
    <property type="entry name" value="Glyas_Fos-R_dOase_dom"/>
</dbReference>
<dbReference type="Gene3D" id="3.10.180.10">
    <property type="entry name" value="2,3-Dihydroxybiphenyl 1,2-Dioxygenase, domain 1"/>
    <property type="match status" value="1"/>
</dbReference>
<organism evidence="2 3">
    <name type="scientific">Ketobacter alkanivorans</name>
    <dbReference type="NCBI Taxonomy" id="1917421"/>
    <lineage>
        <taxon>Bacteria</taxon>
        <taxon>Pseudomonadati</taxon>
        <taxon>Pseudomonadota</taxon>
        <taxon>Gammaproteobacteria</taxon>
        <taxon>Pseudomonadales</taxon>
        <taxon>Ketobacteraceae</taxon>
        <taxon>Ketobacter</taxon>
    </lineage>
</organism>
<gene>
    <name evidence="2" type="ORF">Kalk_11690</name>
</gene>
<evidence type="ECO:0000313" key="2">
    <source>
        <dbReference type="EMBL" id="AUM13044.1"/>
    </source>
</evidence>
<dbReference type="Pfam" id="PF00903">
    <property type="entry name" value="Glyoxalase"/>
    <property type="match status" value="1"/>
</dbReference>
<reference evidence="3" key="1">
    <citation type="submission" date="2017-08" db="EMBL/GenBank/DDBJ databases">
        <title>Direct submision.</title>
        <authorList>
            <person name="Kim S.-J."/>
            <person name="Rhee S.-K."/>
        </authorList>
    </citation>
    <scope>NUCLEOTIDE SEQUENCE [LARGE SCALE GENOMIC DNA]</scope>
    <source>
        <strain evidence="3">GI5</strain>
    </source>
</reference>
<dbReference type="CDD" id="cd06587">
    <property type="entry name" value="VOC"/>
    <property type="match status" value="1"/>
</dbReference>
<dbReference type="PANTHER" id="PTHR21366:SF31">
    <property type="entry name" value="METALLOTHIOL TRANSFERASE FOSB"/>
    <property type="match status" value="1"/>
</dbReference>
<sequence length="208" mass="24309">MSQTDKPTIERKAVHNMHHTAFRCRDAEQTRWFYEDVLGFKLAAAMVFDEEPGRAQKREYMHLFFQTTDGNFIAFFDVPDDVDEKMFIARHGFDQHIAFEVETMEQLKAWRRHINKMGRPCFGAIDHGFVHSIYMYDPNGVQVELTVKDKNYDAILAEDSAKAHQTLKDWTTRTRPMKLERISADLLDQRGIDTSKADFSKVKKEEAN</sequence>
<dbReference type="EMBL" id="CP022684">
    <property type="protein sequence ID" value="AUM13044.1"/>
    <property type="molecule type" value="Genomic_DNA"/>
</dbReference>
<dbReference type="KEGG" id="kak:Kalk_11690"/>
<dbReference type="AlphaFoldDB" id="A0A2K9LQE2"/>
<dbReference type="Proteomes" id="UP000235116">
    <property type="component" value="Chromosome"/>
</dbReference>
<dbReference type="RefSeq" id="WP_101894423.1">
    <property type="nucleotide sequence ID" value="NZ_CP022684.1"/>
</dbReference>
<dbReference type="SUPFAM" id="SSF54593">
    <property type="entry name" value="Glyoxalase/Bleomycin resistance protein/Dihydroxybiphenyl dioxygenase"/>
    <property type="match status" value="1"/>
</dbReference>
<protein>
    <submittedName>
        <fullName evidence="2">Glyoxalase</fullName>
    </submittedName>
</protein>
<proteinExistence type="predicted"/>
<name>A0A2K9LQE2_9GAMM</name>
<keyword evidence="3" id="KW-1185">Reference proteome</keyword>